<dbReference type="AlphaFoldDB" id="A0A5Q0UHS5"/>
<dbReference type="KEGG" id="ncon:LC1Nh_0866"/>
<sequence length="82" mass="9484">MIKLLADHTFKRDVSYKSYIDKKLNNHKGSAVVVMGATHNLGFLLSKDYNTRKMNDKKLQTNSANFRANRMALRKLKDKINN</sequence>
<keyword evidence="2" id="KW-1185">Reference proteome</keyword>
<gene>
    <name evidence="1" type="ORF">LC1Nh_0866</name>
</gene>
<evidence type="ECO:0000313" key="2">
    <source>
        <dbReference type="Proteomes" id="UP000377803"/>
    </source>
</evidence>
<organism evidence="1 2">
    <name type="scientific">Candidatus Nanohalobium constans</name>
    <dbReference type="NCBI Taxonomy" id="2565781"/>
    <lineage>
        <taxon>Archaea</taxon>
        <taxon>Candidatus Nanohalarchaeota</taxon>
        <taxon>Candidatus Nanohalobia</taxon>
        <taxon>Candidatus Nanohalobiales</taxon>
        <taxon>Candidatus Nanohalobiaceae</taxon>
        <taxon>Candidatus Nanohalobium</taxon>
    </lineage>
</organism>
<evidence type="ECO:0000313" key="1">
    <source>
        <dbReference type="EMBL" id="QGA80750.1"/>
    </source>
</evidence>
<dbReference type="Proteomes" id="UP000377803">
    <property type="component" value="Chromosome"/>
</dbReference>
<reference evidence="2" key="1">
    <citation type="submission" date="2019-05" db="EMBL/GenBank/DDBJ databases">
        <title>Candidatus Nanohalobium constans, a novel model system to study the DPANN nano-sized archaea: genomic and physiological characterization of a nanoarchaeon co-cultured with its chitinotrophic host.</title>
        <authorList>
            <person name="La Cono V."/>
            <person name="Arcadi E."/>
            <person name="Crisafi F."/>
            <person name="Denaro R."/>
            <person name="La Spada G."/>
            <person name="Messina E."/>
            <person name="Smedile F."/>
            <person name="Toshchakov S.V."/>
            <person name="Shevchenko M.A."/>
            <person name="Golyshin P.N."/>
            <person name="Golyshina O.V."/>
            <person name="Ferrer M."/>
            <person name="Rohde M."/>
            <person name="Mushegian A."/>
            <person name="Sorokin D.Y."/>
            <person name="Giuliano L."/>
            <person name="Yakimov M.M."/>
        </authorList>
    </citation>
    <scope>NUCLEOTIDE SEQUENCE [LARGE SCALE GENOMIC DNA]</scope>
    <source>
        <strain evidence="2">LC1Nh</strain>
    </source>
</reference>
<name>A0A5Q0UHS5_9ARCH</name>
<dbReference type="EMBL" id="CP040089">
    <property type="protein sequence ID" value="QGA80750.1"/>
    <property type="molecule type" value="Genomic_DNA"/>
</dbReference>
<proteinExistence type="predicted"/>
<protein>
    <submittedName>
        <fullName evidence="1">Uncharacterized protein</fullName>
    </submittedName>
</protein>
<accession>A0A5Q0UHS5</accession>